<dbReference type="InterPro" id="IPR009000">
    <property type="entry name" value="Transl_B-barrel_sf"/>
</dbReference>
<dbReference type="EMBL" id="GG745344">
    <property type="protein sequence ID" value="KNE64183.1"/>
    <property type="molecule type" value="Genomic_DNA"/>
</dbReference>
<sequence length="107" mass="12256">MTQDVRLYAKARILGYKRSLRNQQTNQVLLRIEGVQTKEDTDFYLGKRVAYVYKAERAIKGSKVRVMWGRVARPHGNSGVVKVAFKNTVPPKSFGARARVMLYPSRI</sequence>
<evidence type="ECO:0000313" key="6">
    <source>
        <dbReference type="Proteomes" id="UP000054350"/>
    </source>
</evidence>
<keyword evidence="3" id="KW-0687">Ribonucleoprotein</keyword>
<gene>
    <name evidence="4" type="ORF">AMAG_06154</name>
    <name evidence="5" type="ORF">AMAG_09226</name>
</gene>
<dbReference type="AlphaFoldDB" id="A0A0L0SNT8"/>
<dbReference type="Proteomes" id="UP000054350">
    <property type="component" value="Unassembled WGS sequence"/>
</dbReference>
<dbReference type="FunFam" id="2.40.10.190:FF:000001">
    <property type="entry name" value="60S ribosomal protein L35a"/>
    <property type="match status" value="1"/>
</dbReference>
<dbReference type="eggNOG" id="KOG0887">
    <property type="taxonomic scope" value="Eukaryota"/>
</dbReference>
<dbReference type="VEuPathDB" id="FungiDB:AMAG_06154"/>
<dbReference type="STRING" id="578462.A0A0L0SNT8"/>
<accession>A0A0L0SNT8</accession>
<reference evidence="6" key="2">
    <citation type="submission" date="2009-11" db="EMBL/GenBank/DDBJ databases">
        <title>The Genome Sequence of Allomyces macrogynus strain ATCC 38327.</title>
        <authorList>
            <consortium name="The Broad Institute Genome Sequencing Platform"/>
            <person name="Russ C."/>
            <person name="Cuomo C."/>
            <person name="Shea T."/>
            <person name="Young S.K."/>
            <person name="Zeng Q."/>
            <person name="Koehrsen M."/>
            <person name="Haas B."/>
            <person name="Borodovsky M."/>
            <person name="Guigo R."/>
            <person name="Alvarado L."/>
            <person name="Berlin A."/>
            <person name="Borenstein D."/>
            <person name="Chen Z."/>
            <person name="Engels R."/>
            <person name="Freedman E."/>
            <person name="Gellesch M."/>
            <person name="Goldberg J."/>
            <person name="Griggs A."/>
            <person name="Gujja S."/>
            <person name="Heiman D."/>
            <person name="Hepburn T."/>
            <person name="Howarth C."/>
            <person name="Jen D."/>
            <person name="Larson L."/>
            <person name="Lewis B."/>
            <person name="Mehta T."/>
            <person name="Park D."/>
            <person name="Pearson M."/>
            <person name="Roberts A."/>
            <person name="Saif S."/>
            <person name="Shenoy N."/>
            <person name="Sisk P."/>
            <person name="Stolte C."/>
            <person name="Sykes S."/>
            <person name="Walk T."/>
            <person name="White J."/>
            <person name="Yandava C."/>
            <person name="Burger G."/>
            <person name="Gray M.W."/>
            <person name="Holland P.W.H."/>
            <person name="King N."/>
            <person name="Lang F.B.F."/>
            <person name="Roger A.J."/>
            <person name="Ruiz-Trillo I."/>
            <person name="Lander E."/>
            <person name="Nusbaum C."/>
        </authorList>
    </citation>
    <scope>NUCLEOTIDE SEQUENCE [LARGE SCALE GENOMIC DNA]</scope>
    <source>
        <strain evidence="6">ATCC 38327</strain>
    </source>
</reference>
<dbReference type="OrthoDB" id="1166329at2759"/>
<dbReference type="Gene3D" id="2.40.10.190">
    <property type="entry name" value="translation elongation factor selb, chain A, domain 4"/>
    <property type="match status" value="1"/>
</dbReference>
<dbReference type="SUPFAM" id="SSF50447">
    <property type="entry name" value="Translation proteins"/>
    <property type="match status" value="1"/>
</dbReference>
<dbReference type="GO" id="GO:0005840">
    <property type="term" value="C:ribosome"/>
    <property type="evidence" value="ECO:0007669"/>
    <property type="project" value="UniProtKB-KW"/>
</dbReference>
<keyword evidence="2" id="KW-0689">Ribosomal protein</keyword>
<organism evidence="5 6">
    <name type="scientific">Allomyces macrogynus (strain ATCC 38327)</name>
    <name type="common">Allomyces javanicus var. macrogynus</name>
    <dbReference type="NCBI Taxonomy" id="578462"/>
    <lineage>
        <taxon>Eukaryota</taxon>
        <taxon>Fungi</taxon>
        <taxon>Fungi incertae sedis</taxon>
        <taxon>Blastocladiomycota</taxon>
        <taxon>Blastocladiomycetes</taxon>
        <taxon>Blastocladiales</taxon>
        <taxon>Blastocladiaceae</taxon>
        <taxon>Allomyces</taxon>
    </lineage>
</organism>
<evidence type="ECO:0000256" key="1">
    <source>
        <dbReference type="ARBA" id="ARBA00009269"/>
    </source>
</evidence>
<dbReference type="GO" id="GO:0006412">
    <property type="term" value="P:translation"/>
    <property type="evidence" value="ECO:0007669"/>
    <property type="project" value="InterPro"/>
</dbReference>
<dbReference type="VEuPathDB" id="FungiDB:AMAG_09226"/>
<evidence type="ECO:0008006" key="7">
    <source>
        <dbReference type="Google" id="ProtNLM"/>
    </source>
</evidence>
<dbReference type="InterPro" id="IPR038661">
    <property type="entry name" value="Ribosomal_eL33_sf"/>
</dbReference>
<evidence type="ECO:0000313" key="4">
    <source>
        <dbReference type="EMBL" id="KNE60797.1"/>
    </source>
</evidence>
<evidence type="ECO:0000256" key="2">
    <source>
        <dbReference type="ARBA" id="ARBA00022980"/>
    </source>
</evidence>
<dbReference type="Pfam" id="PF01247">
    <property type="entry name" value="Ribosomal_L35Ae"/>
    <property type="match status" value="1"/>
</dbReference>
<protein>
    <recommendedName>
        <fullName evidence="7">60S ribosomal protein L33-A</fullName>
    </recommendedName>
</protein>
<comment type="similarity">
    <text evidence="1">Belongs to the eukaryotic ribosomal protein eL33 family.</text>
</comment>
<keyword evidence="6" id="KW-1185">Reference proteome</keyword>
<reference evidence="5 6" key="1">
    <citation type="submission" date="2009-11" db="EMBL/GenBank/DDBJ databases">
        <title>Annotation of Allomyces macrogynus ATCC 38327.</title>
        <authorList>
            <consortium name="The Broad Institute Genome Sequencing Platform"/>
            <person name="Russ C."/>
            <person name="Cuomo C."/>
            <person name="Burger G."/>
            <person name="Gray M.W."/>
            <person name="Holland P.W.H."/>
            <person name="King N."/>
            <person name="Lang F.B.F."/>
            <person name="Roger A.J."/>
            <person name="Ruiz-Trillo I."/>
            <person name="Young S.K."/>
            <person name="Zeng Q."/>
            <person name="Gargeya S."/>
            <person name="Fitzgerald M."/>
            <person name="Haas B."/>
            <person name="Abouelleil A."/>
            <person name="Alvarado L."/>
            <person name="Arachchi H.M."/>
            <person name="Berlin A."/>
            <person name="Chapman S.B."/>
            <person name="Gearin G."/>
            <person name="Goldberg J."/>
            <person name="Griggs A."/>
            <person name="Gujja S."/>
            <person name="Hansen M."/>
            <person name="Heiman D."/>
            <person name="Howarth C."/>
            <person name="Larimer J."/>
            <person name="Lui A."/>
            <person name="MacDonald P.J.P."/>
            <person name="McCowen C."/>
            <person name="Montmayeur A."/>
            <person name="Murphy C."/>
            <person name="Neiman D."/>
            <person name="Pearson M."/>
            <person name="Priest M."/>
            <person name="Roberts A."/>
            <person name="Saif S."/>
            <person name="Shea T."/>
            <person name="Sisk P."/>
            <person name="Stolte C."/>
            <person name="Sykes S."/>
            <person name="Wortman J."/>
            <person name="Nusbaum C."/>
            <person name="Birren B."/>
        </authorList>
    </citation>
    <scope>NUCLEOTIDE SEQUENCE [LARGE SCALE GENOMIC DNA]</scope>
    <source>
        <strain evidence="5 6">ATCC 38327</strain>
    </source>
</reference>
<dbReference type="InterPro" id="IPR001780">
    <property type="entry name" value="Ribosomal_eL33"/>
</dbReference>
<dbReference type="EMBL" id="GG745336">
    <property type="protein sequence ID" value="KNE60797.1"/>
    <property type="molecule type" value="Genomic_DNA"/>
</dbReference>
<dbReference type="HAMAP" id="MF_00573">
    <property type="entry name" value="Ribosomal_eL33"/>
    <property type="match status" value="1"/>
</dbReference>
<name>A0A0L0SNT8_ALLM3</name>
<dbReference type="GO" id="GO:1990904">
    <property type="term" value="C:ribonucleoprotein complex"/>
    <property type="evidence" value="ECO:0007669"/>
    <property type="project" value="UniProtKB-KW"/>
</dbReference>
<dbReference type="GO" id="GO:0003735">
    <property type="term" value="F:structural constituent of ribosome"/>
    <property type="evidence" value="ECO:0007669"/>
    <property type="project" value="InterPro"/>
</dbReference>
<evidence type="ECO:0000313" key="5">
    <source>
        <dbReference type="EMBL" id="KNE64183.1"/>
    </source>
</evidence>
<dbReference type="PANTHER" id="PTHR10902">
    <property type="entry name" value="60S RIBOSOMAL PROTEIN L35A"/>
    <property type="match status" value="1"/>
</dbReference>
<evidence type="ECO:0000256" key="3">
    <source>
        <dbReference type="ARBA" id="ARBA00023274"/>
    </source>
</evidence>
<dbReference type="OMA" id="YRTNKHH"/>
<proteinExistence type="inferred from homology"/>